<dbReference type="Pfam" id="PF06904">
    <property type="entry name" value="Extensin-like_C"/>
    <property type="match status" value="1"/>
</dbReference>
<feature type="region of interest" description="Disordered" evidence="1">
    <location>
        <begin position="66"/>
        <end position="120"/>
    </location>
</feature>
<evidence type="ECO:0000259" key="2">
    <source>
        <dbReference type="Pfam" id="PF06904"/>
    </source>
</evidence>
<gene>
    <name evidence="3" type="ORF">HV823_22890</name>
</gene>
<feature type="compositionally biased region" description="Basic and acidic residues" evidence="1">
    <location>
        <begin position="101"/>
        <end position="118"/>
    </location>
</feature>
<dbReference type="EMBL" id="JABXYK010000020">
    <property type="protein sequence ID" value="NVP58089.1"/>
    <property type="molecule type" value="Genomic_DNA"/>
</dbReference>
<comment type="caution">
    <text evidence="3">The sequence shown here is derived from an EMBL/GenBank/DDBJ whole genome shotgun (WGS) entry which is preliminary data.</text>
</comment>
<accession>A0ABX2QJX8</accession>
<proteinExistence type="predicted"/>
<dbReference type="Proteomes" id="UP000659172">
    <property type="component" value="Unassembled WGS sequence"/>
</dbReference>
<name>A0ABX2QJX8_9HYPH</name>
<evidence type="ECO:0000256" key="1">
    <source>
        <dbReference type="SAM" id="MobiDB-lite"/>
    </source>
</evidence>
<protein>
    <submittedName>
        <fullName evidence="3">Extensin family protein</fullName>
    </submittedName>
</protein>
<evidence type="ECO:0000313" key="4">
    <source>
        <dbReference type="Proteomes" id="UP000659172"/>
    </source>
</evidence>
<evidence type="ECO:0000313" key="3">
    <source>
        <dbReference type="EMBL" id="NVP58089.1"/>
    </source>
</evidence>
<organism evidence="3 4">
    <name type="scientific">Mycoplana rhizolycopersici</name>
    <dbReference type="NCBI Taxonomy" id="2746702"/>
    <lineage>
        <taxon>Bacteria</taxon>
        <taxon>Pseudomonadati</taxon>
        <taxon>Pseudomonadota</taxon>
        <taxon>Alphaproteobacteria</taxon>
        <taxon>Hyphomicrobiales</taxon>
        <taxon>Rhizobiaceae</taxon>
        <taxon>Mycoplana</taxon>
    </lineage>
</organism>
<sequence>MANATAISALPRPASRSLCFLETETFVARFHLTVRAKPEGRIIDPRQTTILILSLLSLTGAGLPKNGPLPLPRPDATASPQAETAEKSAPREMQGPPAPTEEQKKRTEAKEPPRPLERESDDALAACLGELKSAGAVVKEIDPIDPQNGCGIARPVELSRLSADIALEPKATLRCETALQLQRWSQEAMVPAVKAAMPDKKLTGLEQASGYVCRNRNNASNGKVSEHAFGNAVDIAAFIFSDGSRLDIAPREKDSTVEGALQRAAVATACLYFTTVLDPGSDAAHETHLHLDVIKRKNGYRYCW</sequence>
<feature type="domain" description="Extensin-like C-terminal" evidence="2">
    <location>
        <begin position="126"/>
        <end position="303"/>
    </location>
</feature>
<dbReference type="InterPro" id="IPR009683">
    <property type="entry name" value="Extensin-like_C"/>
</dbReference>
<dbReference type="RefSeq" id="WP_176951992.1">
    <property type="nucleotide sequence ID" value="NZ_JABXYK010000020.1"/>
</dbReference>
<keyword evidence="4" id="KW-1185">Reference proteome</keyword>
<reference evidence="3 4" key="1">
    <citation type="submission" date="2020-06" db="EMBL/GenBank/DDBJ databases">
        <title>Rhizobium sp.nov. isolated from the tomato plant.</title>
        <authorList>
            <person name="Thin K.K."/>
            <person name="Zhang X."/>
            <person name="He S."/>
        </authorList>
    </citation>
    <scope>NUCLEOTIDE SEQUENCE [LARGE SCALE GENOMIC DNA]</scope>
    <source>
        <strain evidence="3 4">DBTS2</strain>
    </source>
</reference>